<evidence type="ECO:0000313" key="3">
    <source>
        <dbReference type="EnsemblPlants" id="QL08p007569:mrna:CDS:1"/>
    </source>
</evidence>
<dbReference type="EMBL" id="LRBV02000008">
    <property type="status" value="NOT_ANNOTATED_CDS"/>
    <property type="molecule type" value="Genomic_DNA"/>
</dbReference>
<evidence type="ECO:0000313" key="4">
    <source>
        <dbReference type="Proteomes" id="UP000594261"/>
    </source>
</evidence>
<keyword evidence="4" id="KW-1185">Reference proteome</keyword>
<feature type="coiled-coil region" evidence="1">
    <location>
        <begin position="189"/>
        <end position="216"/>
    </location>
</feature>
<protein>
    <submittedName>
        <fullName evidence="3">Uncharacterized protein</fullName>
    </submittedName>
</protein>
<dbReference type="EnsemblPlants" id="QL08p007569:mrna">
    <property type="protein sequence ID" value="QL08p007569:mrna:CDS:1"/>
    <property type="gene ID" value="QL08p007569"/>
</dbReference>
<accession>A0A7N2M917</accession>
<dbReference type="AlphaFoldDB" id="A0A7N2M917"/>
<reference evidence="3 4" key="1">
    <citation type="journal article" date="2016" name="G3 (Bethesda)">
        <title>First Draft Assembly and Annotation of the Genome of a California Endemic Oak Quercus lobata Nee (Fagaceae).</title>
        <authorList>
            <person name="Sork V.L."/>
            <person name="Fitz-Gibbon S.T."/>
            <person name="Puiu D."/>
            <person name="Crepeau M."/>
            <person name="Gugger P.F."/>
            <person name="Sherman R."/>
            <person name="Stevens K."/>
            <person name="Langley C.H."/>
            <person name="Pellegrini M."/>
            <person name="Salzberg S.L."/>
        </authorList>
    </citation>
    <scope>NUCLEOTIDE SEQUENCE [LARGE SCALE GENOMIC DNA]</scope>
    <source>
        <strain evidence="3 4">cv. SW786</strain>
    </source>
</reference>
<sequence>MDRQNANEPLFSPPSAPSPKKLIFKDPPAVQAEDDLVGEDTGPLFLLRKCTNNSPNNSNFNELSPDSSELYASAALSVKKLIVSELSSSREDVNVETMVELSNKAFETLDWLGADYADLYDAVRALLSHCAQLSSAKSELQSHQNDESNAISYRDDLQHRCAEASEALAGSLAEYLEAEKQLGVLNTSVSKHREVLRKLEKELAQKRKEVAVLEGKWMHCLESHLAIKNEKYEFAEQVTKKRKIVQMTEGRCDEVRAGVKRCKETLSSLC</sequence>
<organism evidence="3 4">
    <name type="scientific">Quercus lobata</name>
    <name type="common">Valley oak</name>
    <dbReference type="NCBI Taxonomy" id="97700"/>
    <lineage>
        <taxon>Eukaryota</taxon>
        <taxon>Viridiplantae</taxon>
        <taxon>Streptophyta</taxon>
        <taxon>Embryophyta</taxon>
        <taxon>Tracheophyta</taxon>
        <taxon>Spermatophyta</taxon>
        <taxon>Magnoliopsida</taxon>
        <taxon>eudicotyledons</taxon>
        <taxon>Gunneridae</taxon>
        <taxon>Pentapetalae</taxon>
        <taxon>rosids</taxon>
        <taxon>fabids</taxon>
        <taxon>Fagales</taxon>
        <taxon>Fagaceae</taxon>
        <taxon>Quercus</taxon>
    </lineage>
</organism>
<keyword evidence="1" id="KW-0175">Coiled coil</keyword>
<dbReference type="Proteomes" id="UP000594261">
    <property type="component" value="Chromosome 8"/>
</dbReference>
<feature type="region of interest" description="Disordered" evidence="2">
    <location>
        <begin position="1"/>
        <end position="27"/>
    </location>
</feature>
<reference evidence="3" key="2">
    <citation type="submission" date="2021-01" db="UniProtKB">
        <authorList>
            <consortium name="EnsemblPlants"/>
        </authorList>
    </citation>
    <scope>IDENTIFICATION</scope>
</reference>
<proteinExistence type="predicted"/>
<dbReference type="Gramene" id="QL08p007569:mrna">
    <property type="protein sequence ID" value="QL08p007569:mrna:CDS:1"/>
    <property type="gene ID" value="QL08p007569"/>
</dbReference>
<evidence type="ECO:0000256" key="1">
    <source>
        <dbReference type="SAM" id="Coils"/>
    </source>
</evidence>
<name>A0A7N2M917_QUELO</name>
<evidence type="ECO:0000256" key="2">
    <source>
        <dbReference type="SAM" id="MobiDB-lite"/>
    </source>
</evidence>
<dbReference type="InParanoid" id="A0A7N2M917"/>